<name>A0AAP0QNY1_9ROSI</name>
<accession>A0AAP0QNY1</accession>
<gene>
    <name evidence="2" type="ORF">WN944_013325</name>
</gene>
<dbReference type="PANTHER" id="PTHR31268">
    <property type="match status" value="1"/>
</dbReference>
<sequence>MAITSTPCIKDSRLAARGKVVLTQVPDNIRILEQKKCTFRCREQDASHMVDWFGRNTWDASCTRVDPVGMDDGIKDCRLAYAWHAMLAWKNGVEIIDPSNIYDFYNYYHSYPVSCGVDGVKVDVQNGQEMLSATTLIENFQSDHYTAEFYAAARALGGCHEPSIAKGEDFGFQYKVLYMSHPSPLDIDSVEEFQGENLRGRLCSICIQFRQAFKLLPEGLADIQFAPIGLVDMYNSGGALEALSCINDSSGCTINAKV</sequence>
<proteinExistence type="predicted"/>
<keyword evidence="3" id="KW-1185">Reference proteome</keyword>
<organism evidence="2 3">
    <name type="scientific">Citrus x changshan-huyou</name>
    <dbReference type="NCBI Taxonomy" id="2935761"/>
    <lineage>
        <taxon>Eukaryota</taxon>
        <taxon>Viridiplantae</taxon>
        <taxon>Streptophyta</taxon>
        <taxon>Embryophyta</taxon>
        <taxon>Tracheophyta</taxon>
        <taxon>Spermatophyta</taxon>
        <taxon>Magnoliopsida</taxon>
        <taxon>eudicotyledons</taxon>
        <taxon>Gunneridae</taxon>
        <taxon>Pentapetalae</taxon>
        <taxon>rosids</taxon>
        <taxon>malvids</taxon>
        <taxon>Sapindales</taxon>
        <taxon>Rutaceae</taxon>
        <taxon>Aurantioideae</taxon>
        <taxon>Citrus</taxon>
    </lineage>
</organism>
<evidence type="ECO:0000256" key="1">
    <source>
        <dbReference type="ARBA" id="ARBA00023277"/>
    </source>
</evidence>
<dbReference type="PANTHER" id="PTHR31268:SF10">
    <property type="entry name" value="GALACTINOL--SUCROSE GALACTOSYLTRANSFERASE"/>
    <property type="match status" value="1"/>
</dbReference>
<dbReference type="EMBL" id="JBCGBO010000005">
    <property type="protein sequence ID" value="KAK9198142.1"/>
    <property type="molecule type" value="Genomic_DNA"/>
</dbReference>
<comment type="caution">
    <text evidence="2">The sequence shown here is derived from an EMBL/GenBank/DDBJ whole genome shotgun (WGS) entry which is preliminary data.</text>
</comment>
<evidence type="ECO:0000313" key="2">
    <source>
        <dbReference type="EMBL" id="KAK9198142.1"/>
    </source>
</evidence>
<evidence type="ECO:0000313" key="3">
    <source>
        <dbReference type="Proteomes" id="UP001428341"/>
    </source>
</evidence>
<dbReference type="AlphaFoldDB" id="A0AAP0QNY1"/>
<dbReference type="Pfam" id="PF05691">
    <property type="entry name" value="Raffinose_syn"/>
    <property type="match status" value="3"/>
</dbReference>
<keyword evidence="1" id="KW-0119">Carbohydrate metabolism</keyword>
<protein>
    <submittedName>
        <fullName evidence="2">Uncharacterized protein</fullName>
    </submittedName>
</protein>
<dbReference type="Proteomes" id="UP001428341">
    <property type="component" value="Unassembled WGS sequence"/>
</dbReference>
<reference evidence="2 3" key="1">
    <citation type="submission" date="2024-05" db="EMBL/GenBank/DDBJ databases">
        <title>Haplotype-resolved chromosome-level genome assembly of Huyou (Citrus changshanensis).</title>
        <authorList>
            <person name="Miao C."/>
            <person name="Chen W."/>
            <person name="Wu Y."/>
            <person name="Wang L."/>
            <person name="Zhao S."/>
            <person name="Grierson D."/>
            <person name="Xu C."/>
            <person name="Chen K."/>
        </authorList>
    </citation>
    <scope>NUCLEOTIDE SEQUENCE [LARGE SCALE GENOMIC DNA]</scope>
    <source>
        <strain evidence="2">01-14</strain>
        <tissue evidence="2">Leaf</tissue>
    </source>
</reference>
<dbReference type="InterPro" id="IPR008811">
    <property type="entry name" value="Glycosyl_hydrolases_36"/>
</dbReference>